<dbReference type="PROSITE" id="PS50112">
    <property type="entry name" value="PAS"/>
    <property type="match status" value="1"/>
</dbReference>
<dbReference type="InterPro" id="IPR013656">
    <property type="entry name" value="PAS_4"/>
</dbReference>
<reference evidence="11 12" key="1">
    <citation type="submission" date="2018-05" db="EMBL/GenBank/DDBJ databases">
        <title>Genomic Encyclopedia of Type Strains, Phase IV (KMG-IV): sequencing the most valuable type-strain genomes for metagenomic binning, comparative biology and taxonomic classification.</title>
        <authorList>
            <person name="Goeker M."/>
        </authorList>
    </citation>
    <scope>NUCLEOTIDE SEQUENCE [LARGE SCALE GENOMIC DNA]</scope>
    <source>
        <strain evidence="11 12">DSM 23606</strain>
    </source>
</reference>
<dbReference type="GO" id="GO:0008757">
    <property type="term" value="F:S-adenosylmethionine-dependent methyltransferase activity"/>
    <property type="evidence" value="ECO:0007669"/>
    <property type="project" value="InterPro"/>
</dbReference>
<feature type="active site" evidence="2">
    <location>
        <position position="55"/>
    </location>
</feature>
<dbReference type="InterPro" id="IPR035909">
    <property type="entry name" value="CheB_C"/>
</dbReference>
<dbReference type="Gene3D" id="3.40.50.150">
    <property type="entry name" value="Vaccinia Virus protein VP39"/>
    <property type="match status" value="1"/>
</dbReference>
<dbReference type="InterPro" id="IPR035965">
    <property type="entry name" value="PAS-like_dom_sf"/>
</dbReference>
<keyword evidence="2" id="KW-0378">Hydrolase</keyword>
<dbReference type="OrthoDB" id="9816309at2"/>
<dbReference type="Gene3D" id="3.30.450.20">
    <property type="entry name" value="PAS domain"/>
    <property type="match status" value="3"/>
</dbReference>
<dbReference type="Proteomes" id="UP000246569">
    <property type="component" value="Unassembled WGS sequence"/>
</dbReference>
<dbReference type="SMART" id="SM00086">
    <property type="entry name" value="PAC"/>
    <property type="match status" value="3"/>
</dbReference>
<feature type="active site" evidence="2">
    <location>
        <position position="28"/>
    </location>
</feature>
<dbReference type="InterPro" id="IPR022641">
    <property type="entry name" value="CheR_N"/>
</dbReference>
<evidence type="ECO:0000256" key="2">
    <source>
        <dbReference type="PROSITE-ProRule" id="PRU00050"/>
    </source>
</evidence>
<dbReference type="SMART" id="SM00267">
    <property type="entry name" value="GGDEF"/>
    <property type="match status" value="1"/>
</dbReference>
<dbReference type="PROSITE" id="PS50883">
    <property type="entry name" value="EAL"/>
    <property type="match status" value="1"/>
</dbReference>
<dbReference type="Pfam" id="PF03705">
    <property type="entry name" value="CheR_N"/>
    <property type="match status" value="1"/>
</dbReference>
<feature type="active site" evidence="2">
    <location>
        <position position="147"/>
    </location>
</feature>
<feature type="domain" description="CheB-type methylesterase" evidence="7">
    <location>
        <begin position="17"/>
        <end position="205"/>
    </location>
</feature>
<evidence type="ECO:0000256" key="4">
    <source>
        <dbReference type="SAM" id="MobiDB-lite"/>
    </source>
</evidence>
<dbReference type="Pfam" id="PF00990">
    <property type="entry name" value="GGDEF"/>
    <property type="match status" value="1"/>
</dbReference>
<evidence type="ECO:0000313" key="11">
    <source>
        <dbReference type="EMBL" id="PWV59765.1"/>
    </source>
</evidence>
<dbReference type="InterPro" id="IPR029787">
    <property type="entry name" value="Nucleotide_cyclase"/>
</dbReference>
<dbReference type="Gene3D" id="3.20.20.450">
    <property type="entry name" value="EAL domain"/>
    <property type="match status" value="1"/>
</dbReference>
<dbReference type="Pfam" id="PF00563">
    <property type="entry name" value="EAL"/>
    <property type="match status" value="1"/>
</dbReference>
<protein>
    <submittedName>
        <fullName evidence="11">Two-component system CheB/CheR fusion protein</fullName>
    </submittedName>
</protein>
<dbReference type="InterPro" id="IPR000160">
    <property type="entry name" value="GGDEF_dom"/>
</dbReference>
<keyword evidence="2" id="KW-0145">Chemotaxis</keyword>
<dbReference type="CDD" id="cd16434">
    <property type="entry name" value="CheB-CheR_fusion"/>
    <property type="match status" value="1"/>
</dbReference>
<dbReference type="PROSITE" id="PS50113">
    <property type="entry name" value="PAC"/>
    <property type="match status" value="1"/>
</dbReference>
<dbReference type="InterPro" id="IPR000780">
    <property type="entry name" value="CheR_MeTrfase"/>
</dbReference>
<dbReference type="InterPro" id="IPR052155">
    <property type="entry name" value="Biofilm_reg_signaling"/>
</dbReference>
<dbReference type="SMART" id="SM00138">
    <property type="entry name" value="MeTrc"/>
    <property type="match status" value="1"/>
</dbReference>
<dbReference type="SMART" id="SM00052">
    <property type="entry name" value="EAL"/>
    <property type="match status" value="1"/>
</dbReference>
<dbReference type="PROSITE" id="PS50887">
    <property type="entry name" value="GGDEF"/>
    <property type="match status" value="1"/>
</dbReference>
<dbReference type="PROSITE" id="PS50123">
    <property type="entry name" value="CHER"/>
    <property type="match status" value="1"/>
</dbReference>
<feature type="domain" description="GGDEF" evidence="10">
    <location>
        <begin position="1127"/>
        <end position="1260"/>
    </location>
</feature>
<dbReference type="NCBIfam" id="TIGR00229">
    <property type="entry name" value="sensory_box"/>
    <property type="match status" value="2"/>
</dbReference>
<dbReference type="CDD" id="cd00130">
    <property type="entry name" value="PAS"/>
    <property type="match status" value="1"/>
</dbReference>
<evidence type="ECO:0000259" key="9">
    <source>
        <dbReference type="PROSITE" id="PS50883"/>
    </source>
</evidence>
<accession>A0A317MRV2</accession>
<name>A0A317MRV2_9GAMM</name>
<dbReference type="SUPFAM" id="SSF53335">
    <property type="entry name" value="S-adenosyl-L-methionine-dependent methyltransferases"/>
    <property type="match status" value="1"/>
</dbReference>
<dbReference type="SUPFAM" id="SSF47757">
    <property type="entry name" value="Chemotaxis receptor methyltransferase CheR, N-terminal domain"/>
    <property type="match status" value="1"/>
</dbReference>
<keyword evidence="12" id="KW-1185">Reference proteome</keyword>
<dbReference type="InterPro" id="IPR001633">
    <property type="entry name" value="EAL_dom"/>
</dbReference>
<dbReference type="CDD" id="cd01949">
    <property type="entry name" value="GGDEF"/>
    <property type="match status" value="1"/>
</dbReference>
<dbReference type="InterPro" id="IPR029063">
    <property type="entry name" value="SAM-dependent_MTases_sf"/>
</dbReference>
<dbReference type="Gene3D" id="3.40.50.180">
    <property type="entry name" value="Methylesterase CheB, C-terminal domain"/>
    <property type="match status" value="1"/>
</dbReference>
<dbReference type="SUPFAM" id="SSF55785">
    <property type="entry name" value="PYP-like sensor domain (PAS domain)"/>
    <property type="match status" value="3"/>
</dbReference>
<dbReference type="PANTHER" id="PTHR44757">
    <property type="entry name" value="DIGUANYLATE CYCLASE DGCP"/>
    <property type="match status" value="1"/>
</dbReference>
<evidence type="ECO:0000259" key="8">
    <source>
        <dbReference type="PROSITE" id="PS50123"/>
    </source>
</evidence>
<dbReference type="InterPro" id="IPR000673">
    <property type="entry name" value="Sig_transdc_resp-reg_Me-estase"/>
</dbReference>
<dbReference type="InterPro" id="IPR001610">
    <property type="entry name" value="PAC"/>
</dbReference>
<sequence>MENDESQQSSERSDRGEHSGPLVGIGASAGGLEALRQFFLAMPADTGLAFVLILHLDPNHDSLMAELLAKCTSMPVAQIEDGMRVAADHVYVIPPNHYLSIRAGVLHLEPPTERRGMRMPIDYFLRSLAEALAEKAICAILSGTGSDGTLGLREIKGHGGMTLVQEPNTAQYNGMPYSALATGMVDYRLPVEAMPAVLLRYVRHPYVRGELLPSVASREPQDLLNAIVALVHVRSGHDFRHYKQGTLGRRIARRMGLSCIETLHDYLELLRLSDDEVHKLVRDLLISVTSFFREPPAFEVVLNSVAPTLVEQAAADEVLRVWVPGCATGEEAYSLAMVFLEAIRRSGRSLGLQVFATDVDSEALDVARAGIYPLAAAAELPAAFVSQFFSRNGEQISVSKAVREVVVFAAQNLIRDPPFSRLDFISCRNLLIYLDAQVQARIIRLFHFALRSGGYLFLGSAETIGPRTDLFRTLSKKGRIYVRQDTPGETHGVDDYPIVRDAPSLMPPLGGRIRSGLSRRLGERVEEWLLREYAPVAVLVDRSGEALYFHGNTSPYLEMPSGTATHDIVALAREGLRTVLRATLQKAAREHLAIETRAVTLQSARDTRRVRLKVWPLDETEGSLLVCFHDEPAPAPAPAARAGDEGLVNQLEYELKATREDLQTTIEEVESANEELKASNEEVMSMNEELQSTNEELETSKEELQSLNEELSTVNNQLLEKVHELEAANNDLANLLSSTDIATIFLDLELRVRRYTPTATRMFALIEADHGRLIADVAQRFRNGPLVELCQRVLRELKPFQEEVCASDQRWYTLRILPYRTSDMRIDGLVLTFSDITEQRSACAEAESRARQLRIIADAMPALIAHIDLEHRFRFVNAAYERWFELPQQSLLGEPLCTVFGTAAYQHLCPQLEASRSGHVVTARTRLNHCRLGEREVSVTWVPERGASGAVEGFYSLISDITAQQDAERRLFAADVVFRSTTEAAAILDENGLFSTINPAFEALTGYSQRQSLGENWIFLLSDHQACERSGVDWEAIIASGGWHGELKLRRKNGEAFAAWLTIDAIRPGDDDVRGYVLVFADISTVKAAERRLEYLAHHDPLTGLYNRVMFLERVAHALARAQRQKHITALLYLDLDGFKHVNDSCGHELGDRLLVIAAQRLSDCVRAEDTLARLGGDEFGVLLEEIGEPYGASTVADKIIEAMRTPFVIDQHELVLGVSVGISLFPADGQEAATLIRNADTAMYRAKERGGNVTHFYTPALTESVQQRVSTESALRHALEHDDLLLYFQPQMALGSQRFVGVEALLRWRVSGRGVLGPETFLPVAELSGLIIRVGNRVIEMACAQLAAWRAASIGAPRLSLHVSARQCMDEDFAGVLAQALQRHGVPASALDLEITESCFLDKRSSLRVLPALHRLGVSLTLDDFGTGYASLAALRDSPLSAIKIDRAFVDELGGKSDHGAIARTVIALGRSQHLRVIAEGVETQKQLTALRSMGCDVGQGFLIAPPMPVDEFTLWLQEQHERIEAVE</sequence>
<dbReference type="GO" id="GO:0006935">
    <property type="term" value="P:chemotaxis"/>
    <property type="evidence" value="ECO:0007669"/>
    <property type="project" value="UniProtKB-UniRule"/>
</dbReference>
<dbReference type="PRINTS" id="PR00996">
    <property type="entry name" value="CHERMTFRASE"/>
</dbReference>
<dbReference type="PROSITE" id="PS50122">
    <property type="entry name" value="CHEB"/>
    <property type="match status" value="1"/>
</dbReference>
<feature type="domain" description="PAC" evidence="6">
    <location>
        <begin position="1043"/>
        <end position="1095"/>
    </location>
</feature>
<dbReference type="Pfam" id="PF13426">
    <property type="entry name" value="PAS_9"/>
    <property type="match status" value="1"/>
</dbReference>
<evidence type="ECO:0000256" key="3">
    <source>
        <dbReference type="SAM" id="Coils"/>
    </source>
</evidence>
<dbReference type="GO" id="GO:0000156">
    <property type="term" value="F:phosphorelay response regulator activity"/>
    <property type="evidence" value="ECO:0007669"/>
    <property type="project" value="InterPro"/>
</dbReference>
<dbReference type="Pfam" id="PF01339">
    <property type="entry name" value="CheB_methylest"/>
    <property type="match status" value="1"/>
</dbReference>
<dbReference type="InterPro" id="IPR022642">
    <property type="entry name" value="CheR_C"/>
</dbReference>
<feature type="coiled-coil region" evidence="3">
    <location>
        <begin position="648"/>
        <end position="735"/>
    </location>
</feature>
<dbReference type="Pfam" id="PF08448">
    <property type="entry name" value="PAS_4"/>
    <property type="match status" value="1"/>
</dbReference>
<evidence type="ECO:0000313" key="12">
    <source>
        <dbReference type="Proteomes" id="UP000246569"/>
    </source>
</evidence>
<dbReference type="CDD" id="cd02440">
    <property type="entry name" value="AdoMet_MTases"/>
    <property type="match status" value="1"/>
</dbReference>
<dbReference type="PANTHER" id="PTHR44757:SF2">
    <property type="entry name" value="BIOFILM ARCHITECTURE MAINTENANCE PROTEIN MBAA"/>
    <property type="match status" value="1"/>
</dbReference>
<evidence type="ECO:0000259" key="7">
    <source>
        <dbReference type="PROSITE" id="PS50122"/>
    </source>
</evidence>
<evidence type="ECO:0000259" key="10">
    <source>
        <dbReference type="PROSITE" id="PS50887"/>
    </source>
</evidence>
<keyword evidence="3" id="KW-0175">Coiled coil</keyword>
<dbReference type="CDD" id="cd01948">
    <property type="entry name" value="EAL"/>
    <property type="match status" value="1"/>
</dbReference>
<feature type="domain" description="EAL" evidence="9">
    <location>
        <begin position="1269"/>
        <end position="1522"/>
    </location>
</feature>
<dbReference type="InterPro" id="IPR000700">
    <property type="entry name" value="PAS-assoc_C"/>
</dbReference>
<feature type="domain" description="CheR-type methyltransferase" evidence="8">
    <location>
        <begin position="224"/>
        <end position="487"/>
    </location>
</feature>
<gene>
    <name evidence="11" type="ORF">C7443_10918</name>
</gene>
<feature type="compositionally biased region" description="Polar residues" evidence="4">
    <location>
        <begin position="1"/>
        <end position="10"/>
    </location>
</feature>
<dbReference type="Gene3D" id="3.30.70.270">
    <property type="match status" value="1"/>
</dbReference>
<dbReference type="GO" id="GO:0005737">
    <property type="term" value="C:cytoplasm"/>
    <property type="evidence" value="ECO:0007669"/>
    <property type="project" value="InterPro"/>
</dbReference>
<dbReference type="InterPro" id="IPR000014">
    <property type="entry name" value="PAS"/>
</dbReference>
<dbReference type="EMBL" id="QGTJ01000009">
    <property type="protein sequence ID" value="PWV59765.1"/>
    <property type="molecule type" value="Genomic_DNA"/>
</dbReference>
<dbReference type="GO" id="GO:0008984">
    <property type="term" value="F:protein-glutamate methylesterase activity"/>
    <property type="evidence" value="ECO:0007669"/>
    <property type="project" value="InterPro"/>
</dbReference>
<organism evidence="11 12">
    <name type="scientific">Plasticicumulans acidivorans</name>
    <dbReference type="NCBI Taxonomy" id="886464"/>
    <lineage>
        <taxon>Bacteria</taxon>
        <taxon>Pseudomonadati</taxon>
        <taxon>Pseudomonadota</taxon>
        <taxon>Gammaproteobacteria</taxon>
        <taxon>Candidatus Competibacteraceae</taxon>
        <taxon>Plasticicumulans</taxon>
    </lineage>
</organism>
<dbReference type="SUPFAM" id="SSF52738">
    <property type="entry name" value="Methylesterase CheB, C-terminal domain"/>
    <property type="match status" value="1"/>
</dbReference>
<dbReference type="NCBIfam" id="TIGR00254">
    <property type="entry name" value="GGDEF"/>
    <property type="match status" value="1"/>
</dbReference>
<feature type="domain" description="PAS" evidence="5">
    <location>
        <begin position="977"/>
        <end position="1019"/>
    </location>
</feature>
<dbReference type="SUPFAM" id="SSF55073">
    <property type="entry name" value="Nucleotide cyclase"/>
    <property type="match status" value="1"/>
</dbReference>
<dbReference type="FunFam" id="3.30.70.270:FF:000001">
    <property type="entry name" value="Diguanylate cyclase domain protein"/>
    <property type="match status" value="1"/>
</dbReference>
<dbReference type="Pfam" id="PF13596">
    <property type="entry name" value="PAS_10"/>
    <property type="match status" value="1"/>
</dbReference>
<dbReference type="InterPro" id="IPR043128">
    <property type="entry name" value="Rev_trsase/Diguanyl_cyclase"/>
</dbReference>
<proteinExistence type="predicted"/>
<dbReference type="InterPro" id="IPR035919">
    <property type="entry name" value="EAL_sf"/>
</dbReference>
<comment type="caution">
    <text evidence="11">The sequence shown here is derived from an EMBL/GenBank/DDBJ whole genome shotgun (WGS) entry which is preliminary data.</text>
</comment>
<evidence type="ECO:0000259" key="5">
    <source>
        <dbReference type="PROSITE" id="PS50112"/>
    </source>
</evidence>
<evidence type="ECO:0000259" key="6">
    <source>
        <dbReference type="PROSITE" id="PS50113"/>
    </source>
</evidence>
<dbReference type="SUPFAM" id="SSF141868">
    <property type="entry name" value="EAL domain-like"/>
    <property type="match status" value="1"/>
</dbReference>
<dbReference type="SMART" id="SM00091">
    <property type="entry name" value="PAS"/>
    <property type="match status" value="3"/>
</dbReference>
<evidence type="ECO:0000256" key="1">
    <source>
        <dbReference type="ARBA" id="ARBA00001946"/>
    </source>
</evidence>
<dbReference type="Pfam" id="PF01739">
    <property type="entry name" value="CheR"/>
    <property type="match status" value="1"/>
</dbReference>
<feature type="region of interest" description="Disordered" evidence="4">
    <location>
        <begin position="1"/>
        <end position="23"/>
    </location>
</feature>
<comment type="cofactor">
    <cofactor evidence="1">
        <name>Mg(2+)</name>
        <dbReference type="ChEBI" id="CHEBI:18420"/>
    </cofactor>
</comment>
<dbReference type="RefSeq" id="WP_110019381.1">
    <property type="nucleotide sequence ID" value="NZ_QGTJ01000009.1"/>
</dbReference>